<dbReference type="InterPro" id="IPR003445">
    <property type="entry name" value="Cat_transpt"/>
</dbReference>
<feature type="transmembrane region" description="Helical" evidence="8">
    <location>
        <begin position="476"/>
        <end position="497"/>
    </location>
</feature>
<keyword evidence="5" id="KW-0406">Ion transport</keyword>
<evidence type="ECO:0000256" key="7">
    <source>
        <dbReference type="SAM" id="MobiDB-lite"/>
    </source>
</evidence>
<evidence type="ECO:0000256" key="1">
    <source>
        <dbReference type="ARBA" id="ARBA00004141"/>
    </source>
</evidence>
<dbReference type="GO" id="GO:0140107">
    <property type="term" value="F:high-affinity potassium ion transmembrane transporter activity"/>
    <property type="evidence" value="ECO:0007669"/>
    <property type="project" value="TreeGrafter"/>
</dbReference>
<dbReference type="OrthoDB" id="9999863at2759"/>
<evidence type="ECO:0000313" key="10">
    <source>
        <dbReference type="Proteomes" id="UP000054279"/>
    </source>
</evidence>
<evidence type="ECO:0000256" key="6">
    <source>
        <dbReference type="ARBA" id="ARBA00023136"/>
    </source>
</evidence>
<dbReference type="Proteomes" id="UP000054279">
    <property type="component" value="Unassembled WGS sequence"/>
</dbReference>
<sequence>LNFYRIHVLVFTFTPLIAAGIFYASNGEFHIAFIDALFLCVSSMTVTGLATVDLSSLTLWQQVIMFLLMCLGSPISISWIIVYVRRYYLASKFAQHVMNSRRSSAPSTPVNGESPRGRPFFWIEMKNRLFGKRKDSRSVTWADNKGAKGSKLRPDMIRRLERAPQPVNPSGWLSQSEDEEVAALKLGRGKHHGRLIAPNAAPIEQHPSITVEEGEEEEDDEEDDERNLSDFPRAQTIEFVHPNIDQIREEDGNAAYNTQMRRVRSGVHADLSPTGGHRRRGSSSRFPRTATMQSMRSSVYHAKLRSIDSEFGGFPYPHVILTRLFLRFFPRLKRHLSRTLTVPQTMTIHSQHTNQASMAGARTVAYITFDAIVGRNSQFQGLTHEEMEELGGIEYRALNILLWLVAAYNLAIPIIAYIIIAPYMSLPKWRPDFKPPNQHKFVHPAWYSMFQVVSAYTNAGTSLVDQSLVPFQRAYPLLVLLPLLILMGNTAFVSLPFTDWFFFLVLDIGNSMLDTIPVHIRVGLGFLQATAVRAAGFSTVSLADLSTAVQVLYTVMMYISVYPIAMSVRSTNVYEERSLGIFTDPDNEYAEEETLGEGHNLKVWGSYLAAHARKQLSFDMWWLATSLFLLCIVERSSLKDEANASWFNVFRIIFELTSAYGTVGLSLGLPYANYSFSGGLRPLSKLIVCAVMIRGRHRGLPVAIDRAVMVPPEF</sequence>
<dbReference type="PANTHER" id="PTHR31064:SF30">
    <property type="entry name" value="HIGH-AFFINITY POTASSIUM TRANSPORT PROTEIN-RELATED"/>
    <property type="match status" value="1"/>
</dbReference>
<feature type="transmembrane region" description="Helical" evidence="8">
    <location>
        <begin position="6"/>
        <end position="24"/>
    </location>
</feature>
<comment type="subcellular location">
    <subcellularLocation>
        <location evidence="1">Membrane</location>
        <topology evidence="1">Multi-pass membrane protein</topology>
    </subcellularLocation>
</comment>
<evidence type="ECO:0000256" key="3">
    <source>
        <dbReference type="ARBA" id="ARBA00022692"/>
    </source>
</evidence>
<dbReference type="GO" id="GO:0005886">
    <property type="term" value="C:plasma membrane"/>
    <property type="evidence" value="ECO:0007669"/>
    <property type="project" value="TreeGrafter"/>
</dbReference>
<accession>A0A0C9UQA9</accession>
<proteinExistence type="predicted"/>
<evidence type="ECO:0008006" key="11">
    <source>
        <dbReference type="Google" id="ProtNLM"/>
    </source>
</evidence>
<keyword evidence="10" id="KW-1185">Reference proteome</keyword>
<dbReference type="GO" id="GO:0030007">
    <property type="term" value="P:intracellular potassium ion homeostasis"/>
    <property type="evidence" value="ECO:0007669"/>
    <property type="project" value="TreeGrafter"/>
</dbReference>
<feature type="non-terminal residue" evidence="9">
    <location>
        <position position="714"/>
    </location>
</feature>
<evidence type="ECO:0000313" key="9">
    <source>
        <dbReference type="EMBL" id="KIJ31257.1"/>
    </source>
</evidence>
<evidence type="ECO:0000256" key="5">
    <source>
        <dbReference type="ARBA" id="ARBA00023065"/>
    </source>
</evidence>
<feature type="transmembrane region" description="Helical" evidence="8">
    <location>
        <begin position="548"/>
        <end position="568"/>
    </location>
</feature>
<feature type="compositionally biased region" description="Acidic residues" evidence="7">
    <location>
        <begin position="212"/>
        <end position="225"/>
    </location>
</feature>
<keyword evidence="3 8" id="KW-0812">Transmembrane</keyword>
<dbReference type="EMBL" id="KN837245">
    <property type="protein sequence ID" value="KIJ31257.1"/>
    <property type="molecule type" value="Genomic_DNA"/>
</dbReference>
<feature type="transmembrane region" description="Helical" evidence="8">
    <location>
        <begin position="31"/>
        <end position="51"/>
    </location>
</feature>
<keyword evidence="6 8" id="KW-0472">Membrane</keyword>
<feature type="transmembrane region" description="Helical" evidence="8">
    <location>
        <begin position="400"/>
        <end position="425"/>
    </location>
</feature>
<evidence type="ECO:0000256" key="8">
    <source>
        <dbReference type="SAM" id="Phobius"/>
    </source>
</evidence>
<keyword evidence="2" id="KW-0813">Transport</keyword>
<dbReference type="Pfam" id="PF02386">
    <property type="entry name" value="TrkH"/>
    <property type="match status" value="1"/>
</dbReference>
<reference evidence="9 10" key="1">
    <citation type="submission" date="2014-06" db="EMBL/GenBank/DDBJ databases">
        <title>Evolutionary Origins and Diversification of the Mycorrhizal Mutualists.</title>
        <authorList>
            <consortium name="DOE Joint Genome Institute"/>
            <consortium name="Mycorrhizal Genomics Consortium"/>
            <person name="Kohler A."/>
            <person name="Kuo A."/>
            <person name="Nagy L.G."/>
            <person name="Floudas D."/>
            <person name="Copeland A."/>
            <person name="Barry K.W."/>
            <person name="Cichocki N."/>
            <person name="Veneault-Fourrey C."/>
            <person name="LaButti K."/>
            <person name="Lindquist E.A."/>
            <person name="Lipzen A."/>
            <person name="Lundell T."/>
            <person name="Morin E."/>
            <person name="Murat C."/>
            <person name="Riley R."/>
            <person name="Ohm R."/>
            <person name="Sun H."/>
            <person name="Tunlid A."/>
            <person name="Henrissat B."/>
            <person name="Grigoriev I.V."/>
            <person name="Hibbett D.S."/>
            <person name="Martin F."/>
        </authorList>
    </citation>
    <scope>NUCLEOTIDE SEQUENCE [LARGE SCALE GENOMIC DNA]</scope>
    <source>
        <strain evidence="9 10">SS14</strain>
    </source>
</reference>
<feature type="transmembrane region" description="Helical" evidence="8">
    <location>
        <begin position="63"/>
        <end position="84"/>
    </location>
</feature>
<dbReference type="HOGENOM" id="CLU_005947_3_0_1"/>
<gene>
    <name evidence="9" type="ORF">M422DRAFT_104826</name>
</gene>
<name>A0A0C9UQA9_SPHS4</name>
<dbReference type="InterPro" id="IPR051143">
    <property type="entry name" value="TrkH_K-transport"/>
</dbReference>
<feature type="transmembrane region" description="Helical" evidence="8">
    <location>
        <begin position="445"/>
        <end position="464"/>
    </location>
</feature>
<keyword evidence="4 8" id="KW-1133">Transmembrane helix</keyword>
<evidence type="ECO:0000256" key="2">
    <source>
        <dbReference type="ARBA" id="ARBA00022448"/>
    </source>
</evidence>
<feature type="region of interest" description="Disordered" evidence="7">
    <location>
        <begin position="268"/>
        <end position="292"/>
    </location>
</feature>
<dbReference type="GO" id="GO:1990573">
    <property type="term" value="P:potassium ion import across plasma membrane"/>
    <property type="evidence" value="ECO:0007669"/>
    <property type="project" value="TreeGrafter"/>
</dbReference>
<feature type="non-terminal residue" evidence="9">
    <location>
        <position position="1"/>
    </location>
</feature>
<dbReference type="AlphaFoldDB" id="A0A0C9UQA9"/>
<dbReference type="PANTHER" id="PTHR31064">
    <property type="entry name" value="POTASSIUM TRANSPORT PROTEIN DDB_G0292412-RELATED"/>
    <property type="match status" value="1"/>
</dbReference>
<feature type="region of interest" description="Disordered" evidence="7">
    <location>
        <begin position="195"/>
        <end position="228"/>
    </location>
</feature>
<evidence type="ECO:0000256" key="4">
    <source>
        <dbReference type="ARBA" id="ARBA00022989"/>
    </source>
</evidence>
<protein>
    <recommendedName>
        <fullName evidence="11">Potassium transport protein</fullName>
    </recommendedName>
</protein>
<organism evidence="9 10">
    <name type="scientific">Sphaerobolus stellatus (strain SS14)</name>
    <dbReference type="NCBI Taxonomy" id="990650"/>
    <lineage>
        <taxon>Eukaryota</taxon>
        <taxon>Fungi</taxon>
        <taxon>Dikarya</taxon>
        <taxon>Basidiomycota</taxon>
        <taxon>Agaricomycotina</taxon>
        <taxon>Agaricomycetes</taxon>
        <taxon>Phallomycetidae</taxon>
        <taxon>Geastrales</taxon>
        <taxon>Sphaerobolaceae</taxon>
        <taxon>Sphaerobolus</taxon>
    </lineage>
</organism>